<evidence type="ECO:0000313" key="7">
    <source>
        <dbReference type="Proteomes" id="UP000218231"/>
    </source>
</evidence>
<dbReference type="PANTHER" id="PTHR10394">
    <property type="entry name" value="40S RIBOSOMAL PROTEIN S8"/>
    <property type="match status" value="1"/>
</dbReference>
<dbReference type="FunFam" id="1.10.168.20:FF:000001">
    <property type="entry name" value="40S ribosomal protein S8"/>
    <property type="match status" value="1"/>
</dbReference>
<dbReference type="Pfam" id="PF01201">
    <property type="entry name" value="Ribosomal_S8e"/>
    <property type="match status" value="1"/>
</dbReference>
<dbReference type="Proteomes" id="UP000218231">
    <property type="component" value="Unassembled WGS sequence"/>
</dbReference>
<reference evidence="6 7" key="1">
    <citation type="journal article" date="2017" name="Curr. Biol.">
        <title>Genome architecture and evolution of a unichromosomal asexual nematode.</title>
        <authorList>
            <person name="Fradin H."/>
            <person name="Zegar C."/>
            <person name="Gutwein M."/>
            <person name="Lucas J."/>
            <person name="Kovtun M."/>
            <person name="Corcoran D."/>
            <person name="Baugh L.R."/>
            <person name="Kiontke K."/>
            <person name="Gunsalus K."/>
            <person name="Fitch D.H."/>
            <person name="Piano F."/>
        </authorList>
    </citation>
    <scope>NUCLEOTIDE SEQUENCE [LARGE SCALE GENOMIC DNA]</scope>
    <source>
        <strain evidence="6">PF1309</strain>
    </source>
</reference>
<name>A0A2A2L0S4_9BILA</name>
<evidence type="ECO:0000256" key="2">
    <source>
        <dbReference type="ARBA" id="ARBA00022980"/>
    </source>
</evidence>
<accession>A0A2A2L0S4</accession>
<keyword evidence="2" id="KW-0689">Ribosomal protein</keyword>
<organism evidence="6 7">
    <name type="scientific">Diploscapter pachys</name>
    <dbReference type="NCBI Taxonomy" id="2018661"/>
    <lineage>
        <taxon>Eukaryota</taxon>
        <taxon>Metazoa</taxon>
        <taxon>Ecdysozoa</taxon>
        <taxon>Nematoda</taxon>
        <taxon>Chromadorea</taxon>
        <taxon>Rhabditida</taxon>
        <taxon>Rhabditina</taxon>
        <taxon>Rhabditomorpha</taxon>
        <taxon>Rhabditoidea</taxon>
        <taxon>Rhabditidae</taxon>
        <taxon>Diploscapter</taxon>
    </lineage>
</organism>
<keyword evidence="7" id="KW-1185">Reference proteome</keyword>
<evidence type="ECO:0000256" key="5">
    <source>
        <dbReference type="ARBA" id="ARBA00035409"/>
    </source>
</evidence>
<evidence type="ECO:0000256" key="3">
    <source>
        <dbReference type="ARBA" id="ARBA00023274"/>
    </source>
</evidence>
<dbReference type="InterPro" id="IPR001047">
    <property type="entry name" value="Ribosomal_eS8"/>
</dbReference>
<evidence type="ECO:0000256" key="4">
    <source>
        <dbReference type="ARBA" id="ARBA00035277"/>
    </source>
</evidence>
<proteinExistence type="inferred from homology"/>
<dbReference type="GO" id="GO:0005840">
    <property type="term" value="C:ribosome"/>
    <property type="evidence" value="ECO:0007669"/>
    <property type="project" value="UniProtKB-KW"/>
</dbReference>
<comment type="caution">
    <text evidence="6">The sequence shown here is derived from an EMBL/GenBank/DDBJ whole genome shotgun (WGS) entry which is preliminary data.</text>
</comment>
<dbReference type="InterPro" id="IPR042563">
    <property type="entry name" value="Ribosomal_protein_eS8_euk"/>
</dbReference>
<dbReference type="EMBL" id="LIAE01007383">
    <property type="protein sequence ID" value="PAV79687.1"/>
    <property type="molecule type" value="Genomic_DNA"/>
</dbReference>
<dbReference type="GO" id="GO:0003735">
    <property type="term" value="F:structural constituent of ribosome"/>
    <property type="evidence" value="ECO:0007669"/>
    <property type="project" value="InterPro"/>
</dbReference>
<evidence type="ECO:0000256" key="1">
    <source>
        <dbReference type="ARBA" id="ARBA00005257"/>
    </source>
</evidence>
<dbReference type="STRING" id="2018661.A0A2A2L0S4"/>
<dbReference type="AlphaFoldDB" id="A0A2A2L0S4"/>
<evidence type="ECO:0000313" key="6">
    <source>
        <dbReference type="EMBL" id="PAV79687.1"/>
    </source>
</evidence>
<dbReference type="OrthoDB" id="1703270at2759"/>
<gene>
    <name evidence="6" type="ORF">WR25_08619</name>
</gene>
<dbReference type="GO" id="GO:0006412">
    <property type="term" value="P:translation"/>
    <property type="evidence" value="ECO:0007669"/>
    <property type="project" value="InterPro"/>
</dbReference>
<protein>
    <recommendedName>
        <fullName evidence="4">Small ribosomal subunit protein eS8</fullName>
    </recommendedName>
    <alternativeName>
        <fullName evidence="5">40S ribosomal protein S8</fullName>
    </alternativeName>
</protein>
<dbReference type="Gene3D" id="1.10.168.20">
    <property type="entry name" value="Ribosomal protein S8e, subdomain"/>
    <property type="match status" value="1"/>
</dbReference>
<comment type="similarity">
    <text evidence="1">Belongs to the eukaryotic ribosomal protein eS8 family.</text>
</comment>
<keyword evidence="3" id="KW-0687">Ribonucleoprotein</keyword>
<sequence>MSTAPRVQQIFSLLKNIQWYEAHYALPLARKKNTKLSEEDNAIINKKRSRKVQKKYTERQKTAQVDALLIEQFQAGRLLARIASRPGQTGKADGYVLEGRELEFYLRKIRAKKAK</sequence>
<dbReference type="GO" id="GO:1990904">
    <property type="term" value="C:ribonucleoprotein complex"/>
    <property type="evidence" value="ECO:0007669"/>
    <property type="project" value="UniProtKB-KW"/>
</dbReference>
<dbReference type="InterPro" id="IPR022309">
    <property type="entry name" value="Ribosomal_Se8/biogenesis_NSA2"/>
</dbReference>